<sequence>MGEPVVFESLSDRVSKFNEKVSKHLESQSLNPFSGSFQGGSRSPSPRPSFSKDEYGKPVAGSKTEQRGRKAHSHVCREILELCQIISDMGHYQAKYREKDDDDEEQPADPDAPVIVRFGDLFQYIYERSPCTVPNSFARIKEFRIKEDYGDSFEKRRKKKKEKDKRPDAWE</sequence>
<keyword evidence="3" id="KW-1185">Reference proteome</keyword>
<organism evidence="2 3">
    <name type="scientific">Parthenolecanium corni</name>
    <dbReference type="NCBI Taxonomy" id="536013"/>
    <lineage>
        <taxon>Eukaryota</taxon>
        <taxon>Metazoa</taxon>
        <taxon>Ecdysozoa</taxon>
        <taxon>Arthropoda</taxon>
        <taxon>Hexapoda</taxon>
        <taxon>Insecta</taxon>
        <taxon>Pterygota</taxon>
        <taxon>Neoptera</taxon>
        <taxon>Paraneoptera</taxon>
        <taxon>Hemiptera</taxon>
        <taxon>Sternorrhyncha</taxon>
        <taxon>Coccoidea</taxon>
        <taxon>Coccidae</taxon>
        <taxon>Parthenolecanium</taxon>
    </lineage>
</organism>
<name>A0AAN9TD64_9HEMI</name>
<gene>
    <name evidence="2" type="ORF">V9T40_000352</name>
</gene>
<feature type="region of interest" description="Disordered" evidence="1">
    <location>
        <begin position="28"/>
        <end position="72"/>
    </location>
</feature>
<dbReference type="Proteomes" id="UP001367676">
    <property type="component" value="Unassembled WGS sequence"/>
</dbReference>
<proteinExistence type="predicted"/>
<dbReference type="Gene3D" id="1.10.10.1540">
    <property type="entry name" value="Costar domain"/>
    <property type="match status" value="1"/>
</dbReference>
<dbReference type="GO" id="GO:0003779">
    <property type="term" value="F:actin binding"/>
    <property type="evidence" value="ECO:0007669"/>
    <property type="project" value="InterPro"/>
</dbReference>
<dbReference type="GO" id="GO:0045944">
    <property type="term" value="P:positive regulation of transcription by RNA polymerase II"/>
    <property type="evidence" value="ECO:0007669"/>
    <property type="project" value="TreeGrafter"/>
</dbReference>
<protein>
    <submittedName>
        <fullName evidence="2">Uncharacterized protein</fullName>
    </submittedName>
</protein>
<dbReference type="PANTHER" id="PTHR22739">
    <property type="entry name" value="STRIATED MUSCLE ACTIVATOR OF RHO-DEPENDENT SIGNALING-RELATED"/>
    <property type="match status" value="1"/>
</dbReference>
<feature type="compositionally biased region" description="Low complexity" evidence="1">
    <location>
        <begin position="32"/>
        <end position="44"/>
    </location>
</feature>
<dbReference type="GO" id="GO:0035025">
    <property type="term" value="P:positive regulation of Rho protein signal transduction"/>
    <property type="evidence" value="ECO:0007669"/>
    <property type="project" value="InterPro"/>
</dbReference>
<dbReference type="AlphaFoldDB" id="A0AAN9TD64"/>
<evidence type="ECO:0000313" key="2">
    <source>
        <dbReference type="EMBL" id="KAK7579723.1"/>
    </source>
</evidence>
<dbReference type="EMBL" id="JBBCAQ010000034">
    <property type="protein sequence ID" value="KAK7579723.1"/>
    <property type="molecule type" value="Genomic_DNA"/>
</dbReference>
<comment type="caution">
    <text evidence="2">The sequence shown here is derived from an EMBL/GenBank/DDBJ whole genome shotgun (WGS) entry which is preliminary data.</text>
</comment>
<accession>A0AAN9TD64</accession>
<reference evidence="2 3" key="1">
    <citation type="submission" date="2024-03" db="EMBL/GenBank/DDBJ databases">
        <title>Adaptation during the transition from Ophiocordyceps entomopathogen to insect associate is accompanied by gene loss and intensified selection.</title>
        <authorList>
            <person name="Ward C.M."/>
            <person name="Onetto C.A."/>
            <person name="Borneman A.R."/>
        </authorList>
    </citation>
    <scope>NUCLEOTIDE SEQUENCE [LARGE SCALE GENOMIC DNA]</scope>
    <source>
        <strain evidence="2">AWRI1</strain>
        <tissue evidence="2">Single Adult Female</tissue>
    </source>
</reference>
<evidence type="ECO:0000256" key="1">
    <source>
        <dbReference type="SAM" id="MobiDB-lite"/>
    </source>
</evidence>
<dbReference type="InterPro" id="IPR038095">
    <property type="entry name" value="Costars_sf"/>
</dbReference>
<dbReference type="InterPro" id="IPR026111">
    <property type="entry name" value="Abra"/>
</dbReference>
<dbReference type="PANTHER" id="PTHR22739:SF7">
    <property type="entry name" value="EG:152A3.3 PROTEIN-RELATED"/>
    <property type="match status" value="1"/>
</dbReference>
<dbReference type="GO" id="GO:0030017">
    <property type="term" value="C:sarcomere"/>
    <property type="evidence" value="ECO:0007669"/>
    <property type="project" value="TreeGrafter"/>
</dbReference>
<evidence type="ECO:0000313" key="3">
    <source>
        <dbReference type="Proteomes" id="UP001367676"/>
    </source>
</evidence>